<dbReference type="Proteomes" id="UP000219453">
    <property type="component" value="Unassembled WGS sequence"/>
</dbReference>
<dbReference type="NCBIfam" id="TIGR00481">
    <property type="entry name" value="YbhB/YbcL family Raf kinase inhibitor-like protein"/>
    <property type="match status" value="1"/>
</dbReference>
<sequence length="206" mass="21247">MPRPIGRRTLLAGAAIGVAGCLDGAGGDAADGDTGGTDGDIMSDSETPAHGDAEQRGDLSLTSSAFGNGERIPDQYGRDGRDVNPPLSIGGVPDGAASLALVVDDPDARAPAGKVWVHWLVWNLDPSREQIPENWNAADATEGTNDFGEVGYGGPAPPDREHTYRFKCYALDETLGLTRGATKDELGAAMAGSVLAQTQLTGTFAP</sequence>
<dbReference type="EMBL" id="OBEJ01000002">
    <property type="protein sequence ID" value="SNZ12579.1"/>
    <property type="molecule type" value="Genomic_DNA"/>
</dbReference>
<dbReference type="InterPro" id="IPR036610">
    <property type="entry name" value="PEBP-like_sf"/>
</dbReference>
<gene>
    <name evidence="2" type="ORF">SAMN06269185_1816</name>
</gene>
<dbReference type="AlphaFoldDB" id="A0A285NT05"/>
<dbReference type="CDD" id="cd00865">
    <property type="entry name" value="PEBP_bact_arch"/>
    <property type="match status" value="1"/>
</dbReference>
<reference evidence="2 3" key="1">
    <citation type="submission" date="2017-09" db="EMBL/GenBank/DDBJ databases">
        <authorList>
            <person name="Ehlers B."/>
            <person name="Leendertz F.H."/>
        </authorList>
    </citation>
    <scope>NUCLEOTIDE SEQUENCE [LARGE SCALE GENOMIC DNA]</scope>
    <source>
        <strain evidence="2 3">DSM 27208</strain>
    </source>
</reference>
<organism evidence="2 3">
    <name type="scientific">Natronoarchaeum philippinense</name>
    <dbReference type="NCBI Taxonomy" id="558529"/>
    <lineage>
        <taxon>Archaea</taxon>
        <taxon>Methanobacteriati</taxon>
        <taxon>Methanobacteriota</taxon>
        <taxon>Stenosarchaea group</taxon>
        <taxon>Halobacteria</taxon>
        <taxon>Halobacteriales</taxon>
        <taxon>Natronoarchaeaceae</taxon>
    </lineage>
</organism>
<name>A0A285NT05_NATPI</name>
<evidence type="ECO:0000313" key="3">
    <source>
        <dbReference type="Proteomes" id="UP000219453"/>
    </source>
</evidence>
<evidence type="ECO:0000256" key="1">
    <source>
        <dbReference type="SAM" id="MobiDB-lite"/>
    </source>
</evidence>
<feature type="compositionally biased region" description="Basic and acidic residues" evidence="1">
    <location>
        <begin position="71"/>
        <end position="82"/>
    </location>
</feature>
<proteinExistence type="predicted"/>
<protein>
    <submittedName>
        <fullName evidence="2">Phospholipid-binding protein, PBP family</fullName>
    </submittedName>
</protein>
<evidence type="ECO:0000313" key="2">
    <source>
        <dbReference type="EMBL" id="SNZ12579.1"/>
    </source>
</evidence>
<dbReference type="PROSITE" id="PS51257">
    <property type="entry name" value="PROKAR_LIPOPROTEIN"/>
    <property type="match status" value="1"/>
</dbReference>
<dbReference type="PANTHER" id="PTHR30289:SF1">
    <property type="entry name" value="PEBP (PHOSPHATIDYLETHANOLAMINE-BINDING PROTEIN) FAMILY PROTEIN"/>
    <property type="match status" value="1"/>
</dbReference>
<dbReference type="Gene3D" id="3.90.280.10">
    <property type="entry name" value="PEBP-like"/>
    <property type="match status" value="1"/>
</dbReference>
<feature type="region of interest" description="Disordered" evidence="1">
    <location>
        <begin position="30"/>
        <end position="89"/>
    </location>
</feature>
<dbReference type="PANTHER" id="PTHR30289">
    <property type="entry name" value="UNCHARACTERIZED PROTEIN YBCL-RELATED"/>
    <property type="match status" value="1"/>
</dbReference>
<dbReference type="InterPro" id="IPR005247">
    <property type="entry name" value="YbhB_YbcL/LppC-like"/>
</dbReference>
<keyword evidence="3" id="KW-1185">Reference proteome</keyword>
<dbReference type="SUPFAM" id="SSF49777">
    <property type="entry name" value="PEBP-like"/>
    <property type="match status" value="1"/>
</dbReference>
<dbReference type="Pfam" id="PF01161">
    <property type="entry name" value="PBP"/>
    <property type="match status" value="1"/>
</dbReference>
<feature type="compositionally biased region" description="Basic and acidic residues" evidence="1">
    <location>
        <begin position="47"/>
        <end position="57"/>
    </location>
</feature>
<accession>A0A285NT05</accession>
<dbReference type="InterPro" id="IPR008914">
    <property type="entry name" value="PEBP"/>
</dbReference>